<dbReference type="GeneID" id="8512587"/>
<proteinExistence type="inferred from homology"/>
<dbReference type="SUPFAM" id="SSF64438">
    <property type="entry name" value="CNF1/YfiH-like putative cysteine hydrolases"/>
    <property type="match status" value="1"/>
</dbReference>
<comment type="catalytic activity">
    <reaction evidence="3">
        <text>L-glutaminyl-[protein] + H2O = L-glutamyl-[protein] + NH4(+)</text>
        <dbReference type="Rhea" id="RHEA:16441"/>
        <dbReference type="Rhea" id="RHEA-COMP:10207"/>
        <dbReference type="Rhea" id="RHEA-COMP:10208"/>
        <dbReference type="ChEBI" id="CHEBI:15377"/>
        <dbReference type="ChEBI" id="CHEBI:28938"/>
        <dbReference type="ChEBI" id="CHEBI:29973"/>
        <dbReference type="ChEBI" id="CHEBI:30011"/>
        <dbReference type="EC" id="3.5.1.44"/>
    </reaction>
</comment>
<reference evidence="4" key="1">
    <citation type="submission" date="2009-10" db="EMBL/GenBank/DDBJ databases">
        <title>Complete sequence of chromosome of Methanocaldococcus vulcanius M7.</title>
        <authorList>
            <consortium name="US DOE Joint Genome Institute"/>
            <person name="Lucas S."/>
            <person name="Copeland A."/>
            <person name="Lapidus A."/>
            <person name="Glavina del Rio T."/>
            <person name="Dalin E."/>
            <person name="Tice H."/>
            <person name="Bruce D."/>
            <person name="Goodwin L."/>
            <person name="Pitluck S."/>
            <person name="Lcollab F.I."/>
            <person name="Brettin T."/>
            <person name="Detter J.C."/>
            <person name="Han C."/>
            <person name="Tapia R."/>
            <person name="Kuske C.R."/>
            <person name="Schmutz J."/>
            <person name="Larimer F."/>
            <person name="Land M."/>
            <person name="Hauser L."/>
            <person name="Kyrpides N."/>
            <person name="Ovchinikova G."/>
            <person name="Sieprawska-Lupa M."/>
            <person name="Whitman W.B."/>
            <person name="Woyke T."/>
        </authorList>
    </citation>
    <scope>NUCLEOTIDE SEQUENCE [LARGE SCALE GENOMIC DNA]</scope>
    <source>
        <strain evidence="4">M7</strain>
    </source>
</reference>
<evidence type="ECO:0000256" key="3">
    <source>
        <dbReference type="HAMAP-Rule" id="MF_01440"/>
    </source>
</evidence>
<dbReference type="InterPro" id="IPR011324">
    <property type="entry name" value="Cytotoxic_necrot_fac-like_cat"/>
</dbReference>
<sequence length="154" mass="16788">MVIKVRIGGLEVARSPEVLETLLGSCVAIMLYDTGKRIGGMAHSVLPETREENVRDPGKYVNTAIPALITKMTIAGARTNKLIAKLAGGAAMFKTNNSNMNIGAKNVEMAKKLLKKYGIPLKGEDTGGNRSRMVKFYLRDGKVEVRREGRIITI</sequence>
<evidence type="ECO:0000256" key="1">
    <source>
        <dbReference type="ARBA" id="ARBA00022500"/>
    </source>
</evidence>
<keyword evidence="5" id="KW-1185">Reference proteome</keyword>
<dbReference type="GO" id="GO:0050568">
    <property type="term" value="F:protein-glutamine glutaminase activity"/>
    <property type="evidence" value="ECO:0007669"/>
    <property type="project" value="UniProtKB-UniRule"/>
</dbReference>
<dbReference type="Gene3D" id="3.30.1330.200">
    <property type="match status" value="1"/>
</dbReference>
<dbReference type="RefSeq" id="WP_012819670.1">
    <property type="nucleotide sequence ID" value="NC_013407.1"/>
</dbReference>
<dbReference type="InterPro" id="IPR005659">
    <property type="entry name" value="Chemorcpt_Glu_NH3ase_CheD"/>
</dbReference>
<gene>
    <name evidence="3" type="primary">cheD</name>
    <name evidence="4" type="ordered locus">Metvu_0259</name>
</gene>
<dbReference type="PANTHER" id="PTHR35147">
    <property type="entry name" value="CHEMORECEPTOR GLUTAMINE DEAMIDASE CHED-RELATED"/>
    <property type="match status" value="1"/>
</dbReference>
<dbReference type="HOGENOM" id="CLU_087854_2_0_2"/>
<dbReference type="eggNOG" id="arCOG02380">
    <property type="taxonomic scope" value="Archaea"/>
</dbReference>
<keyword evidence="1 3" id="KW-0145">Chemotaxis</keyword>
<keyword evidence="2 3" id="KW-0378">Hydrolase</keyword>
<dbReference type="PANTHER" id="PTHR35147:SF1">
    <property type="entry name" value="CHEMORECEPTOR GLUTAMINE DEAMIDASE CHED-RELATED"/>
    <property type="match status" value="1"/>
</dbReference>
<dbReference type="Proteomes" id="UP000002063">
    <property type="component" value="Chromosome"/>
</dbReference>
<comment type="function">
    <text evidence="3">Probably deamidates glutamine residues to glutamate on methyl-accepting chemotaxis receptors (MCPs), playing an important role in chemotaxis.</text>
</comment>
<dbReference type="InterPro" id="IPR038592">
    <property type="entry name" value="CheD-like_sf"/>
</dbReference>
<comment type="similarity">
    <text evidence="3">Belongs to the CheD family.</text>
</comment>
<protein>
    <recommendedName>
        <fullName evidence="3">Probable chemoreceptor glutamine deamidase CheD</fullName>
        <ecNumber evidence="3">3.5.1.44</ecNumber>
    </recommendedName>
</protein>
<accession>C9REX4</accession>
<name>C9REX4_METVM</name>
<evidence type="ECO:0000313" key="5">
    <source>
        <dbReference type="Proteomes" id="UP000002063"/>
    </source>
</evidence>
<dbReference type="Pfam" id="PF03975">
    <property type="entry name" value="CheD"/>
    <property type="match status" value="1"/>
</dbReference>
<dbReference type="HAMAP" id="MF_01440">
    <property type="entry name" value="CheD"/>
    <property type="match status" value="1"/>
</dbReference>
<dbReference type="EMBL" id="CP001787">
    <property type="protein sequence ID" value="ACX72126.1"/>
    <property type="molecule type" value="Genomic_DNA"/>
</dbReference>
<dbReference type="EC" id="3.5.1.44" evidence="3"/>
<dbReference type="KEGG" id="mvu:Metvu_0259"/>
<organism evidence="4 5">
    <name type="scientific">Methanocaldococcus vulcanius (strain ATCC 700851 / DSM 12094 / M7)</name>
    <name type="common">Methanococcus vulcanius</name>
    <dbReference type="NCBI Taxonomy" id="579137"/>
    <lineage>
        <taxon>Archaea</taxon>
        <taxon>Methanobacteriati</taxon>
        <taxon>Methanobacteriota</taxon>
        <taxon>Methanomada group</taxon>
        <taxon>Methanococci</taxon>
        <taxon>Methanococcales</taxon>
        <taxon>Methanocaldococcaceae</taxon>
        <taxon>Methanocaldococcus</taxon>
    </lineage>
</organism>
<dbReference type="AlphaFoldDB" id="C9REX4"/>
<dbReference type="OrthoDB" id="10499at2157"/>
<evidence type="ECO:0000256" key="2">
    <source>
        <dbReference type="ARBA" id="ARBA00022801"/>
    </source>
</evidence>
<dbReference type="STRING" id="579137.Metvu_0259"/>
<dbReference type="CDD" id="cd16352">
    <property type="entry name" value="CheD"/>
    <property type="match status" value="1"/>
</dbReference>
<dbReference type="GO" id="GO:0006935">
    <property type="term" value="P:chemotaxis"/>
    <property type="evidence" value="ECO:0007669"/>
    <property type="project" value="UniProtKB-UniRule"/>
</dbReference>
<evidence type="ECO:0000313" key="4">
    <source>
        <dbReference type="EMBL" id="ACX72126.1"/>
    </source>
</evidence>